<dbReference type="Proteomes" id="UP001138540">
    <property type="component" value="Unassembled WGS sequence"/>
</dbReference>
<dbReference type="RefSeq" id="WP_184156239.1">
    <property type="nucleotide sequence ID" value="NZ_JACHKA010000001.1"/>
</dbReference>
<dbReference type="EMBL" id="JACHKA010000001">
    <property type="protein sequence ID" value="MBB5987644.1"/>
    <property type="molecule type" value="Genomic_DNA"/>
</dbReference>
<keyword evidence="3" id="KW-1185">Reference proteome</keyword>
<accession>A0ABR6NK39</accession>
<reference evidence="2 3" key="1">
    <citation type="submission" date="2020-08" db="EMBL/GenBank/DDBJ databases">
        <title>Exploring microbial biodiversity for novel pathways involved in the catabolism of aromatic compounds derived from lignin.</title>
        <authorList>
            <person name="Elkins J."/>
        </authorList>
    </citation>
    <scope>NUCLEOTIDE SEQUENCE [LARGE SCALE GENOMIC DNA]</scope>
    <source>
        <strain evidence="2 3">B1D3A</strain>
    </source>
</reference>
<name>A0ABR6NK39_9SPHN</name>
<proteinExistence type="predicted"/>
<evidence type="ECO:0000256" key="1">
    <source>
        <dbReference type="SAM" id="MobiDB-lite"/>
    </source>
</evidence>
<feature type="region of interest" description="Disordered" evidence="1">
    <location>
        <begin position="1"/>
        <end position="21"/>
    </location>
</feature>
<gene>
    <name evidence="2" type="ORF">HNP60_003618</name>
</gene>
<organism evidence="2 3">
    <name type="scientific">Sphingobium lignivorans</name>
    <dbReference type="NCBI Taxonomy" id="2735886"/>
    <lineage>
        <taxon>Bacteria</taxon>
        <taxon>Pseudomonadati</taxon>
        <taxon>Pseudomonadota</taxon>
        <taxon>Alphaproteobacteria</taxon>
        <taxon>Sphingomonadales</taxon>
        <taxon>Sphingomonadaceae</taxon>
        <taxon>Sphingobium</taxon>
    </lineage>
</organism>
<evidence type="ECO:0000313" key="3">
    <source>
        <dbReference type="Proteomes" id="UP001138540"/>
    </source>
</evidence>
<comment type="caution">
    <text evidence="2">The sequence shown here is derived from an EMBL/GenBank/DDBJ whole genome shotgun (WGS) entry which is preliminary data.</text>
</comment>
<protein>
    <submittedName>
        <fullName evidence="2">Uncharacterized protein</fullName>
    </submittedName>
</protein>
<evidence type="ECO:0000313" key="2">
    <source>
        <dbReference type="EMBL" id="MBB5987644.1"/>
    </source>
</evidence>
<sequence>MKTPYLGVHQTGSRPVDTSLDNYMVPPPLTPEEEELADLPVRFDASTAGFEKLRSMLNARKARARRFKHLCNIETRNYDGCPSDLGNKVGGFYSEVLNSVEAYVADLPVDYRGLMALNATSYGFGDWLRFSREEGNRLVNLVEAAREIVSNRRAQIEPILRPQIVADMASGTKSGLFFDLFGIDKGLEVQYREWVAIAKMTKSVPSVATNEGKILRAAIKALASAPTFALSRGIGTLQELPSSVRIGMTGARYDYLVEVRNATCRPLKTANSCTYEARLGYEYVLAGMALPKIQSEWFKRTDTFLSKDGSFYSADLNSAMAKFAEPSVRASSQSGDPNKHLNDHWNSVQLMQNIQDVRDGLYRH</sequence>